<dbReference type="InterPro" id="IPR039426">
    <property type="entry name" value="TonB-dep_rcpt-like"/>
</dbReference>
<evidence type="ECO:0000256" key="10">
    <source>
        <dbReference type="ARBA" id="ARBA00023237"/>
    </source>
</evidence>
<dbReference type="InterPro" id="IPR000531">
    <property type="entry name" value="Beta-barrel_TonB"/>
</dbReference>
<dbReference type="NCBIfam" id="TIGR01785">
    <property type="entry name" value="TonB-hemin"/>
    <property type="match status" value="1"/>
</dbReference>
<dbReference type="PANTHER" id="PTHR30069:SF29">
    <property type="entry name" value="HEMOGLOBIN AND HEMOGLOBIN-HAPTOGLOBIN-BINDING PROTEIN 1-RELATED"/>
    <property type="match status" value="1"/>
</dbReference>
<dbReference type="Pfam" id="PF00593">
    <property type="entry name" value="TonB_dep_Rec_b-barrel"/>
    <property type="match status" value="1"/>
</dbReference>
<keyword evidence="8 11" id="KW-0472">Membrane</keyword>
<feature type="domain" description="TonB-dependent receptor plug" evidence="15">
    <location>
        <begin position="41"/>
        <end position="151"/>
    </location>
</feature>
<dbReference type="RefSeq" id="WP_341598265.1">
    <property type="nucleotide sequence ID" value="NZ_JBAKAZ010000042.1"/>
</dbReference>
<evidence type="ECO:0000259" key="15">
    <source>
        <dbReference type="Pfam" id="PF07715"/>
    </source>
</evidence>
<name>A0ABU9GSC8_9GAMM</name>
<dbReference type="Gene3D" id="2.40.170.20">
    <property type="entry name" value="TonB-dependent receptor, beta-barrel domain"/>
    <property type="match status" value="1"/>
</dbReference>
<evidence type="ECO:0000313" key="16">
    <source>
        <dbReference type="EMBL" id="MEL0630135.1"/>
    </source>
</evidence>
<keyword evidence="4 11" id="KW-1134">Transmembrane beta strand</keyword>
<evidence type="ECO:0000256" key="11">
    <source>
        <dbReference type="PROSITE-ProRule" id="PRU01360"/>
    </source>
</evidence>
<keyword evidence="6 13" id="KW-0732">Signal</keyword>
<evidence type="ECO:0000256" key="7">
    <source>
        <dbReference type="ARBA" id="ARBA00023077"/>
    </source>
</evidence>
<dbReference type="CDD" id="cd01347">
    <property type="entry name" value="ligand_gated_channel"/>
    <property type="match status" value="1"/>
</dbReference>
<gene>
    <name evidence="16" type="ORF">V6256_11020</name>
</gene>
<feature type="signal peptide" evidence="13">
    <location>
        <begin position="1"/>
        <end position="21"/>
    </location>
</feature>
<feature type="domain" description="TonB-dependent receptor-like beta-barrel" evidence="14">
    <location>
        <begin position="246"/>
        <end position="671"/>
    </location>
</feature>
<evidence type="ECO:0000259" key="14">
    <source>
        <dbReference type="Pfam" id="PF00593"/>
    </source>
</evidence>
<evidence type="ECO:0000256" key="3">
    <source>
        <dbReference type="ARBA" id="ARBA00022448"/>
    </source>
</evidence>
<dbReference type="InterPro" id="IPR010949">
    <property type="entry name" value="TonB_Hb/transfer/lactofer_rcpt"/>
</dbReference>
<keyword evidence="3 11" id="KW-0813">Transport</keyword>
<dbReference type="InterPro" id="IPR037066">
    <property type="entry name" value="Plug_dom_sf"/>
</dbReference>
<dbReference type="PANTHER" id="PTHR30069">
    <property type="entry name" value="TONB-DEPENDENT OUTER MEMBRANE RECEPTOR"/>
    <property type="match status" value="1"/>
</dbReference>
<sequence length="709" mass="78990">MNKKTPIAILVSTTFALPSFAESTFTADEIVVTATRTEQKVSDVSSAIELINRETLDKNMTTNLKDTLDNTPGVEVQGDGRFGVSGVNIRGMDGSRVKILVDGIEQPTPYNPGSSQQRKYPNTIEVDTLTSIEVNKGPSSSLYGSDALGGTVLFSTKDPKDVLVTEENENRFSIKSGYSSVNEEFKNTLTWAARKDKVESIVMLTYAEGSEYKTHGDGADILGTERGAADPAETTLANGLAKVYYQANENNRFGLTFEYFDYQYDSDLASLEGYEILPGFAYTDSSVADHNKRMRIGFEHQWQLNSSFADDLTWEITYQTTESKSDNYDTTNWGFIYVDRERNRQRIASDDSIQFDIQANKFISTENVNHQLSYGVSLLHNDFSLENTDYTLSSDTVSSGSTGIPDAETIQWGIFVQDQAFLMDDKLVLSAGLRYDSFSTKPSTTEGYDVQQVDNKNDAFTARVGAVYHVAPMFSPYTQISQGFKAPTVYDLYYSYDSGAIFNGNPDLEAETSLSYEVGFRGKNENLQYNFSAFYNLYDDFITTETIGEQDGKDVITVVNLDEVKIYGAEFSSRVKGPVGTYASFNIAYVEGEDVSTGNALDTIAPLTSNIGLGYDNREYKFGGLINYKVVAKKDEWQDEDHIDAPSYNLVDITAYYKPMQDLTLRAGLFNAFDEKYWAYQDIAANDTTLDDFSTQAGRNWGVSAEYSF</sequence>
<dbReference type="Proteomes" id="UP001369082">
    <property type="component" value="Unassembled WGS sequence"/>
</dbReference>
<comment type="subcellular location">
    <subcellularLocation>
        <location evidence="1 11">Cell outer membrane</location>
        <topology evidence="1 11">Multi-pass membrane protein</topology>
    </subcellularLocation>
</comment>
<keyword evidence="10 11" id="KW-0998">Cell outer membrane</keyword>
<evidence type="ECO:0000256" key="13">
    <source>
        <dbReference type="SAM" id="SignalP"/>
    </source>
</evidence>
<dbReference type="SUPFAM" id="SSF56935">
    <property type="entry name" value="Porins"/>
    <property type="match status" value="1"/>
</dbReference>
<evidence type="ECO:0000256" key="9">
    <source>
        <dbReference type="ARBA" id="ARBA00023170"/>
    </source>
</evidence>
<dbReference type="EMBL" id="JBAKAZ010000042">
    <property type="protein sequence ID" value="MEL0630135.1"/>
    <property type="molecule type" value="Genomic_DNA"/>
</dbReference>
<comment type="similarity">
    <text evidence="2">Belongs to the TonB-dependent receptor family. Hemoglobin/haptoglobin binding protein subfamily.</text>
</comment>
<keyword evidence="5 11" id="KW-0812">Transmembrane</keyword>
<evidence type="ECO:0000313" key="17">
    <source>
        <dbReference type="Proteomes" id="UP001369082"/>
    </source>
</evidence>
<evidence type="ECO:0000256" key="8">
    <source>
        <dbReference type="ARBA" id="ARBA00023136"/>
    </source>
</evidence>
<dbReference type="Gene3D" id="2.170.130.10">
    <property type="entry name" value="TonB-dependent receptor, plug domain"/>
    <property type="match status" value="1"/>
</dbReference>
<keyword evidence="17" id="KW-1185">Reference proteome</keyword>
<keyword evidence="9 16" id="KW-0675">Receptor</keyword>
<evidence type="ECO:0000256" key="12">
    <source>
        <dbReference type="RuleBase" id="RU003357"/>
    </source>
</evidence>
<evidence type="ECO:0000256" key="2">
    <source>
        <dbReference type="ARBA" id="ARBA00008143"/>
    </source>
</evidence>
<organism evidence="16 17">
    <name type="scientific">Psychromonas aquatilis</name>
    <dbReference type="NCBI Taxonomy" id="2005072"/>
    <lineage>
        <taxon>Bacteria</taxon>
        <taxon>Pseudomonadati</taxon>
        <taxon>Pseudomonadota</taxon>
        <taxon>Gammaproteobacteria</taxon>
        <taxon>Alteromonadales</taxon>
        <taxon>Psychromonadaceae</taxon>
        <taxon>Psychromonas</taxon>
    </lineage>
</organism>
<dbReference type="InterPro" id="IPR012910">
    <property type="entry name" value="Plug_dom"/>
</dbReference>
<dbReference type="InterPro" id="IPR036942">
    <property type="entry name" value="Beta-barrel_TonB_sf"/>
</dbReference>
<keyword evidence="7 12" id="KW-0798">TonB box</keyword>
<evidence type="ECO:0000256" key="4">
    <source>
        <dbReference type="ARBA" id="ARBA00022452"/>
    </source>
</evidence>
<dbReference type="NCBIfam" id="TIGR01786">
    <property type="entry name" value="TonB-hemlactrns"/>
    <property type="match status" value="1"/>
</dbReference>
<accession>A0ABU9GSC8</accession>
<dbReference type="Pfam" id="PF07715">
    <property type="entry name" value="Plug"/>
    <property type="match status" value="1"/>
</dbReference>
<feature type="chain" id="PRO_5045491917" evidence="13">
    <location>
        <begin position="22"/>
        <end position="709"/>
    </location>
</feature>
<comment type="caution">
    <text evidence="16">The sequence shown here is derived from an EMBL/GenBank/DDBJ whole genome shotgun (WGS) entry which is preliminary data.</text>
</comment>
<proteinExistence type="inferred from homology"/>
<evidence type="ECO:0000256" key="1">
    <source>
        <dbReference type="ARBA" id="ARBA00004571"/>
    </source>
</evidence>
<evidence type="ECO:0000256" key="5">
    <source>
        <dbReference type="ARBA" id="ARBA00022692"/>
    </source>
</evidence>
<dbReference type="PROSITE" id="PS52016">
    <property type="entry name" value="TONB_DEPENDENT_REC_3"/>
    <property type="match status" value="1"/>
</dbReference>
<dbReference type="InterPro" id="IPR011276">
    <property type="entry name" value="TonB_haem/Hb_rcpt"/>
</dbReference>
<reference evidence="16 17" key="1">
    <citation type="submission" date="2024-02" db="EMBL/GenBank/DDBJ databases">
        <title>Bacteria isolated from the canopy kelp, Nereocystis luetkeana.</title>
        <authorList>
            <person name="Pfister C.A."/>
            <person name="Younker I.T."/>
            <person name="Light S.H."/>
        </authorList>
    </citation>
    <scope>NUCLEOTIDE SEQUENCE [LARGE SCALE GENOMIC DNA]</scope>
    <source>
        <strain evidence="16 17">TI.1.05</strain>
    </source>
</reference>
<protein>
    <submittedName>
        <fullName evidence="16">TonB-dependent hemoglobin/transferrin/lactoferrin family receptor</fullName>
    </submittedName>
</protein>
<evidence type="ECO:0000256" key="6">
    <source>
        <dbReference type="ARBA" id="ARBA00022729"/>
    </source>
</evidence>